<keyword evidence="2" id="KW-1133">Transmembrane helix</keyword>
<evidence type="ECO:0000256" key="1">
    <source>
        <dbReference type="SAM" id="MobiDB-lite"/>
    </source>
</evidence>
<evidence type="ECO:0000313" key="3">
    <source>
        <dbReference type="EMBL" id="JAQ02582.1"/>
    </source>
</evidence>
<gene>
    <name evidence="3" type="ORF">g.82897</name>
    <name evidence="4" type="ORF">g.82903</name>
</gene>
<dbReference type="EMBL" id="GDHC01015575">
    <property type="protein sequence ID" value="JAQ03054.1"/>
    <property type="molecule type" value="Transcribed_RNA"/>
</dbReference>
<accession>A0A146L5Y8</accession>
<keyword evidence="2" id="KW-0812">Transmembrane</keyword>
<feature type="compositionally biased region" description="Polar residues" evidence="1">
    <location>
        <begin position="224"/>
        <end position="241"/>
    </location>
</feature>
<evidence type="ECO:0008006" key="5">
    <source>
        <dbReference type="Google" id="ProtNLM"/>
    </source>
</evidence>
<evidence type="ECO:0000313" key="4">
    <source>
        <dbReference type="EMBL" id="JAQ03054.1"/>
    </source>
</evidence>
<proteinExistence type="predicted"/>
<feature type="compositionally biased region" description="Polar residues" evidence="1">
    <location>
        <begin position="267"/>
        <end position="286"/>
    </location>
</feature>
<feature type="region of interest" description="Disordered" evidence="1">
    <location>
        <begin position="220"/>
        <end position="251"/>
    </location>
</feature>
<organism evidence="3">
    <name type="scientific">Lygus hesperus</name>
    <name type="common">Western plant bug</name>
    <dbReference type="NCBI Taxonomy" id="30085"/>
    <lineage>
        <taxon>Eukaryota</taxon>
        <taxon>Metazoa</taxon>
        <taxon>Ecdysozoa</taxon>
        <taxon>Arthropoda</taxon>
        <taxon>Hexapoda</taxon>
        <taxon>Insecta</taxon>
        <taxon>Pterygota</taxon>
        <taxon>Neoptera</taxon>
        <taxon>Paraneoptera</taxon>
        <taxon>Hemiptera</taxon>
        <taxon>Heteroptera</taxon>
        <taxon>Panheteroptera</taxon>
        <taxon>Cimicomorpha</taxon>
        <taxon>Miridae</taxon>
        <taxon>Mirini</taxon>
        <taxon>Lygus</taxon>
    </lineage>
</organism>
<feature type="transmembrane region" description="Helical" evidence="2">
    <location>
        <begin position="68"/>
        <end position="85"/>
    </location>
</feature>
<feature type="transmembrane region" description="Helical" evidence="2">
    <location>
        <begin position="97"/>
        <end position="118"/>
    </location>
</feature>
<protein>
    <recommendedName>
        <fullName evidence="5">Protein grpE</fullName>
    </recommendedName>
</protein>
<sequence>LQRTSRGSQKLQEGSHHLALEPAKLCSVRRLFTPSFTTSSAGVYDNHTAPLPDIREPERMVGGERTRAYRYGMTLLCVGALFNWLGFSNGQSDPVKFIGYTCLASGALLLCMALCFWANSVQRPPNNQVRPEGNDFTVVNIMDPNNERYACEKPPDYNSVADLTPPPSYDDAIRLSPAYLQSQMGQGSGLGRVISEDLAAVHSPPSSTNAAQTSASIISFPKPENQTDNQSPSDNPKTSVESPKADSSALSRVIRLSSRLLRRTLSNVDDQSEAAQSTSRNNTIPRSRSDQDVKSMADSSASPI</sequence>
<name>A0A146L5Y8_LYGHE</name>
<dbReference type="EMBL" id="GDHC01016047">
    <property type="protein sequence ID" value="JAQ02582.1"/>
    <property type="molecule type" value="Transcribed_RNA"/>
</dbReference>
<keyword evidence="2" id="KW-0472">Membrane</keyword>
<evidence type="ECO:0000256" key="2">
    <source>
        <dbReference type="SAM" id="Phobius"/>
    </source>
</evidence>
<feature type="region of interest" description="Disordered" evidence="1">
    <location>
        <begin position="266"/>
        <end position="304"/>
    </location>
</feature>
<feature type="non-terminal residue" evidence="3">
    <location>
        <position position="1"/>
    </location>
</feature>
<reference evidence="3" key="1">
    <citation type="journal article" date="2016" name="Gigascience">
        <title>De novo construction of an expanded transcriptome assembly for the western tarnished plant bug, Lygus hesperus.</title>
        <authorList>
            <person name="Tassone E.E."/>
            <person name="Geib S.M."/>
            <person name="Hall B."/>
            <person name="Fabrick J.A."/>
            <person name="Brent C.S."/>
            <person name="Hull J.J."/>
        </authorList>
    </citation>
    <scope>NUCLEOTIDE SEQUENCE</scope>
</reference>
<dbReference type="AlphaFoldDB" id="A0A146L5Y8"/>